<sequence length="781" mass="83209">MTSGQVKTGPFIVPVPGLDVVDVSSSNAAGHDGRPAPDAVLRTPSAMLRLEPGVAQLVRDRILPALAQPRTRGDLLDDLSDLPAAELDRLIGSLLRAGVLAEVDNDLDLLPSWLYLVSSSAHERAAVGRRLAALRVVLIGRADLADAVHAALTGAGLVPDRLVRALYPRQREDLPALMAGADLVVAAGDGALPVLHSWVNQVGLQLDIPTLHVDLQGPRATLGPLVLPGRSPCYLCWRMRALACEEDFTAAMALEEGLDALRPSNAAVKPVLPALLPLVTGAVVAELFAHTLAIAPPRLRAGVLTLDALGGAEKLHPVLPRPDCPACAKKGRRPEAAVQADAGLGTTDFDGIERLAVDPLCGLIRTLEVIPKDVDEPERPLILRAEIANANFRAGRNAFVSCSGKGWTWQEARESALGEAVERYAAMTWQPERRLTSTYDGLDRPGLHPRDLVLFADHQYDVVQYQRWRPETELEWVPAQSLVTGDEVWIPLLATHLGYRPPTAAALFPSTSNGFAAGPDWPDATLRALLEVIERDAFAIAWSHRLPGRCVAAADVPDEQTRTIAAAHARRGVELVVHLLPTDTSTSVALAIAWSDRAPAAVIGAAAALEPIAAARSAVLEVMQVRPMLRTRLRRSAVRARVAELASAPSKVTSLDDHDLVYADPAAAAAGMRFLREAPQEPWPDSVPSLLAQGNDSLGSLTRSLAEVAPDVLAVDVTPPDVAGLGVRVVRGVVPGFVPIWFGAGQARLGGSRLLEMPARIGLRPGPARLDELNLDPHPLA</sequence>
<dbReference type="PANTHER" id="PTHR37809">
    <property type="entry name" value="RIBOSOMAL PROTEIN S12 METHYLTHIOTRANSFERASE ACCESSORY FACTOR YCAO"/>
    <property type="match status" value="1"/>
</dbReference>
<dbReference type="PROSITE" id="PS51664">
    <property type="entry name" value="YCAO"/>
    <property type="match status" value="1"/>
</dbReference>
<dbReference type="RefSeq" id="WP_132209512.1">
    <property type="nucleotide sequence ID" value="NZ_SLWN01000004.1"/>
</dbReference>
<dbReference type="InterPro" id="IPR027624">
    <property type="entry name" value="TOMM_cyclo_SagD"/>
</dbReference>
<accession>A0A4V2S0I0</accession>
<dbReference type="InterPro" id="IPR003776">
    <property type="entry name" value="YcaO-like_dom"/>
</dbReference>
<dbReference type="Proteomes" id="UP000294508">
    <property type="component" value="Unassembled WGS sequence"/>
</dbReference>
<reference evidence="2 3" key="1">
    <citation type="journal article" date="2015" name="Stand. Genomic Sci.">
        <title>Genomic Encyclopedia of Bacterial and Archaeal Type Strains, Phase III: the genomes of soil and plant-associated and newly described type strains.</title>
        <authorList>
            <person name="Whitman W.B."/>
            <person name="Woyke T."/>
            <person name="Klenk H.P."/>
            <person name="Zhou Y."/>
            <person name="Lilburn T.G."/>
            <person name="Beck B.J."/>
            <person name="De Vos P."/>
            <person name="Vandamme P."/>
            <person name="Eisen J.A."/>
            <person name="Garrity G."/>
            <person name="Hugenholtz P."/>
            <person name="Kyrpides N.C."/>
        </authorList>
    </citation>
    <scope>NUCLEOTIDE SEQUENCE [LARGE SCALE GENOMIC DNA]</scope>
    <source>
        <strain evidence="2 3">VKM Ac-2572</strain>
    </source>
</reference>
<dbReference type="Gene3D" id="3.40.50.720">
    <property type="entry name" value="NAD(P)-binding Rossmann-like Domain"/>
    <property type="match status" value="1"/>
</dbReference>
<evidence type="ECO:0000313" key="3">
    <source>
        <dbReference type="Proteomes" id="UP000294508"/>
    </source>
</evidence>
<comment type="caution">
    <text evidence="2">The sequence shown here is derived from an EMBL/GenBank/DDBJ whole genome shotgun (WGS) entry which is preliminary data.</text>
</comment>
<dbReference type="NCBIfam" id="TIGR03604">
    <property type="entry name" value="TOMM_cyclo_SagD"/>
    <property type="match status" value="1"/>
</dbReference>
<dbReference type="OrthoDB" id="2379922at2"/>
<gene>
    <name evidence="2" type="ORF">EV652_104366</name>
</gene>
<dbReference type="SUPFAM" id="SSF69572">
    <property type="entry name" value="Activating enzymes of the ubiquitin-like proteins"/>
    <property type="match status" value="1"/>
</dbReference>
<dbReference type="Gene3D" id="3.30.1330.230">
    <property type="match status" value="1"/>
</dbReference>
<evidence type="ECO:0000313" key="2">
    <source>
        <dbReference type="EMBL" id="TCO32760.1"/>
    </source>
</evidence>
<dbReference type="PANTHER" id="PTHR37809:SF1">
    <property type="entry name" value="RIBOSOMAL PROTEIN S12 METHYLTHIOTRANSFERASE ACCESSORY FACTOR YCAO"/>
    <property type="match status" value="1"/>
</dbReference>
<dbReference type="NCBIfam" id="TIGR00702">
    <property type="entry name" value="YcaO-type kinase domain"/>
    <property type="match status" value="1"/>
</dbReference>
<dbReference type="InterPro" id="IPR035985">
    <property type="entry name" value="Ubiquitin-activating_enz"/>
</dbReference>
<keyword evidence="3" id="KW-1185">Reference proteome</keyword>
<dbReference type="Gene3D" id="3.30.40.250">
    <property type="match status" value="1"/>
</dbReference>
<dbReference type="AlphaFoldDB" id="A0A4V2S0I0"/>
<organism evidence="2 3">
    <name type="scientific">Kribbella steppae</name>
    <dbReference type="NCBI Taxonomy" id="2512223"/>
    <lineage>
        <taxon>Bacteria</taxon>
        <taxon>Bacillati</taxon>
        <taxon>Actinomycetota</taxon>
        <taxon>Actinomycetes</taxon>
        <taxon>Propionibacteriales</taxon>
        <taxon>Kribbellaceae</taxon>
        <taxon>Kribbella</taxon>
    </lineage>
</organism>
<evidence type="ECO:0000259" key="1">
    <source>
        <dbReference type="PROSITE" id="PS51664"/>
    </source>
</evidence>
<dbReference type="Pfam" id="PF02624">
    <property type="entry name" value="YcaO"/>
    <property type="match status" value="1"/>
</dbReference>
<dbReference type="EMBL" id="SLWN01000004">
    <property type="protein sequence ID" value="TCO32760.1"/>
    <property type="molecule type" value="Genomic_DNA"/>
</dbReference>
<proteinExistence type="predicted"/>
<name>A0A4V2S0I0_9ACTN</name>
<dbReference type="NCBIfam" id="TIGR03882">
    <property type="entry name" value="cyclo_dehyd_2"/>
    <property type="match status" value="1"/>
</dbReference>
<dbReference type="Gene3D" id="3.30.160.660">
    <property type="match status" value="1"/>
</dbReference>
<feature type="domain" description="YcaO" evidence="1">
    <location>
        <begin position="404"/>
        <end position="781"/>
    </location>
</feature>
<dbReference type="InterPro" id="IPR022291">
    <property type="entry name" value="Bacteriocin_synth_cyclodeHase"/>
</dbReference>
<dbReference type="GO" id="GO:0008641">
    <property type="term" value="F:ubiquitin-like modifier activating enzyme activity"/>
    <property type="evidence" value="ECO:0007669"/>
    <property type="project" value="InterPro"/>
</dbReference>
<protein>
    <submittedName>
        <fullName evidence="2">Bacteriocin biosynthesis cyclodehydratase domain-containing protein</fullName>
    </submittedName>
</protein>